<gene>
    <name evidence="2" type="ORF">Y1Q_0008690</name>
</gene>
<evidence type="ECO:0000259" key="1">
    <source>
        <dbReference type="PROSITE" id="PS50804"/>
    </source>
</evidence>
<name>A0A151N9J9_ALLMI</name>
<dbReference type="EMBL" id="AKHW03003682">
    <property type="protein sequence ID" value="KYO33502.1"/>
    <property type="molecule type" value="Genomic_DNA"/>
</dbReference>
<dbReference type="AlphaFoldDB" id="A0A151N9J9"/>
<dbReference type="Gene3D" id="1.10.4020.10">
    <property type="entry name" value="DNA breaking-rejoining enzymes"/>
    <property type="match status" value="1"/>
</dbReference>
<dbReference type="InterPro" id="IPR003309">
    <property type="entry name" value="SCAN_dom"/>
</dbReference>
<keyword evidence="3" id="KW-1185">Reference proteome</keyword>
<dbReference type="SUPFAM" id="SSF47353">
    <property type="entry name" value="Retrovirus capsid dimerization domain-like"/>
    <property type="match status" value="1"/>
</dbReference>
<dbReference type="PANTHER" id="PTHR46888:SF1">
    <property type="entry name" value="RIBONUCLEASE H"/>
    <property type="match status" value="1"/>
</dbReference>
<sequence length="171" mass="19694">MTGLPWMTKEDDVEAYLEAFEQAATVAKWDPGSWAAKLGPLLIGPAQAAYRALNRIEARDYSKVKTAILYRLEISLETYWNKFRAKKGLKSSRPWLLVQTFRDLAERWLQPEEHTVKELVDQIVLEQFLMDLMGNTQRPSLLVICGYQNEVSTVKEKMRLDEIPAMMTKNG</sequence>
<proteinExistence type="predicted"/>
<dbReference type="PROSITE" id="PS50804">
    <property type="entry name" value="SCAN_BOX"/>
    <property type="match status" value="1"/>
</dbReference>
<dbReference type="Pfam" id="PF02023">
    <property type="entry name" value="SCAN"/>
    <property type="match status" value="1"/>
</dbReference>
<dbReference type="PANTHER" id="PTHR46888">
    <property type="entry name" value="ZINC KNUCKLE DOMAINCONTAINING PROTEIN-RELATED"/>
    <property type="match status" value="1"/>
</dbReference>
<evidence type="ECO:0000313" key="2">
    <source>
        <dbReference type="EMBL" id="KYO33502.1"/>
    </source>
</evidence>
<dbReference type="InterPro" id="IPR038269">
    <property type="entry name" value="SCAN_sf"/>
</dbReference>
<evidence type="ECO:0000313" key="3">
    <source>
        <dbReference type="Proteomes" id="UP000050525"/>
    </source>
</evidence>
<organism evidence="2 3">
    <name type="scientific">Alligator mississippiensis</name>
    <name type="common">American alligator</name>
    <dbReference type="NCBI Taxonomy" id="8496"/>
    <lineage>
        <taxon>Eukaryota</taxon>
        <taxon>Metazoa</taxon>
        <taxon>Chordata</taxon>
        <taxon>Craniata</taxon>
        <taxon>Vertebrata</taxon>
        <taxon>Euteleostomi</taxon>
        <taxon>Archelosauria</taxon>
        <taxon>Archosauria</taxon>
        <taxon>Crocodylia</taxon>
        <taxon>Alligatoridae</taxon>
        <taxon>Alligatorinae</taxon>
        <taxon>Alligator</taxon>
    </lineage>
</organism>
<comment type="caution">
    <text evidence="2">The sequence shown here is derived from an EMBL/GenBank/DDBJ whole genome shotgun (WGS) entry which is preliminary data.</text>
</comment>
<dbReference type="Proteomes" id="UP000050525">
    <property type="component" value="Unassembled WGS sequence"/>
</dbReference>
<reference evidence="2 3" key="1">
    <citation type="journal article" date="2012" name="Genome Biol.">
        <title>Sequencing three crocodilian genomes to illuminate the evolution of archosaurs and amniotes.</title>
        <authorList>
            <person name="St John J.A."/>
            <person name="Braun E.L."/>
            <person name="Isberg S.R."/>
            <person name="Miles L.G."/>
            <person name="Chong A.Y."/>
            <person name="Gongora J."/>
            <person name="Dalzell P."/>
            <person name="Moran C."/>
            <person name="Bed'hom B."/>
            <person name="Abzhanov A."/>
            <person name="Burgess S.C."/>
            <person name="Cooksey A.M."/>
            <person name="Castoe T.A."/>
            <person name="Crawford N.G."/>
            <person name="Densmore L.D."/>
            <person name="Drew J.C."/>
            <person name="Edwards S.V."/>
            <person name="Faircloth B.C."/>
            <person name="Fujita M.K."/>
            <person name="Greenwold M.J."/>
            <person name="Hoffmann F.G."/>
            <person name="Howard J.M."/>
            <person name="Iguchi T."/>
            <person name="Janes D.E."/>
            <person name="Khan S.Y."/>
            <person name="Kohno S."/>
            <person name="de Koning A.J."/>
            <person name="Lance S.L."/>
            <person name="McCarthy F.M."/>
            <person name="McCormack J.E."/>
            <person name="Merchant M.E."/>
            <person name="Peterson D.G."/>
            <person name="Pollock D.D."/>
            <person name="Pourmand N."/>
            <person name="Raney B.J."/>
            <person name="Roessler K.A."/>
            <person name="Sanford J.R."/>
            <person name="Sawyer R.H."/>
            <person name="Schmidt C.J."/>
            <person name="Triplett E.W."/>
            <person name="Tuberville T.D."/>
            <person name="Venegas-Anaya M."/>
            <person name="Howard J.T."/>
            <person name="Jarvis E.D."/>
            <person name="Guillette L.J.Jr."/>
            <person name="Glenn T.C."/>
            <person name="Green R.E."/>
            <person name="Ray D.A."/>
        </authorList>
    </citation>
    <scope>NUCLEOTIDE SEQUENCE [LARGE SCALE GENOMIC DNA]</scope>
    <source>
        <strain evidence="2">KSC_2009_1</strain>
    </source>
</reference>
<accession>A0A151N9J9</accession>
<protein>
    <recommendedName>
        <fullName evidence="1">SCAN box domain-containing protein</fullName>
    </recommendedName>
</protein>
<feature type="domain" description="SCAN box" evidence="1">
    <location>
        <begin position="82"/>
        <end position="137"/>
    </location>
</feature>